<feature type="region of interest" description="Disordered" evidence="1">
    <location>
        <begin position="88"/>
        <end position="144"/>
    </location>
</feature>
<evidence type="ECO:0000256" key="2">
    <source>
        <dbReference type="SAM" id="Phobius"/>
    </source>
</evidence>
<name>A0A9P6G5H6_9PLEO</name>
<dbReference type="OrthoDB" id="5423681at2759"/>
<dbReference type="Proteomes" id="UP000756921">
    <property type="component" value="Unassembled WGS sequence"/>
</dbReference>
<keyword evidence="2" id="KW-0812">Transmembrane</keyword>
<protein>
    <submittedName>
        <fullName evidence="3">Uncharacterized protein</fullName>
    </submittedName>
</protein>
<accession>A0A9P6G5H6</accession>
<evidence type="ECO:0000313" key="3">
    <source>
        <dbReference type="EMBL" id="KAF9729078.1"/>
    </source>
</evidence>
<evidence type="ECO:0000313" key="4">
    <source>
        <dbReference type="Proteomes" id="UP000756921"/>
    </source>
</evidence>
<dbReference type="EMBL" id="WJXW01000017">
    <property type="protein sequence ID" value="KAF9729078.1"/>
    <property type="molecule type" value="Genomic_DNA"/>
</dbReference>
<feature type="transmembrane region" description="Helical" evidence="2">
    <location>
        <begin position="62"/>
        <end position="82"/>
    </location>
</feature>
<reference evidence="3" key="1">
    <citation type="journal article" date="2020" name="Mol. Plant Microbe Interact.">
        <title>Genome Sequence of the Biocontrol Agent Coniothyrium minitans strain Conio (IMI 134523).</title>
        <authorList>
            <person name="Patel D."/>
            <person name="Shittu T.A."/>
            <person name="Baroncelli R."/>
            <person name="Muthumeenakshi S."/>
            <person name="Osborne T.H."/>
            <person name="Janganan T.K."/>
            <person name="Sreenivasaprasad S."/>
        </authorList>
    </citation>
    <scope>NUCLEOTIDE SEQUENCE</scope>
    <source>
        <strain evidence="3">Conio</strain>
    </source>
</reference>
<proteinExistence type="predicted"/>
<organism evidence="3 4">
    <name type="scientific">Paraphaeosphaeria minitans</name>
    <dbReference type="NCBI Taxonomy" id="565426"/>
    <lineage>
        <taxon>Eukaryota</taxon>
        <taxon>Fungi</taxon>
        <taxon>Dikarya</taxon>
        <taxon>Ascomycota</taxon>
        <taxon>Pezizomycotina</taxon>
        <taxon>Dothideomycetes</taxon>
        <taxon>Pleosporomycetidae</taxon>
        <taxon>Pleosporales</taxon>
        <taxon>Massarineae</taxon>
        <taxon>Didymosphaeriaceae</taxon>
        <taxon>Paraphaeosphaeria</taxon>
    </lineage>
</organism>
<sequence>MHHRYLVAQEGTDQFQYANNTNTNTNLHDQSTRNYFINGNFNDNRSPRRNPLLLPWNKKYRWMLAGACIVIITAIVVLCVLLSRKHSSGAVNPSTTSASFPALQSATPTTTPPPQSDSPTATPPTESTLPTATPHSTKPSSFSPTPTLPIELRYLHDGAACTAHSQCRPPNHCQTASDTNSVNNEVYTTTTCCASTQWGCPGWECNDYNDCLDPWKCAGAGSKKTCCGMGAPYTGPGC</sequence>
<keyword evidence="2" id="KW-1133">Transmembrane helix</keyword>
<evidence type="ECO:0000256" key="1">
    <source>
        <dbReference type="SAM" id="MobiDB-lite"/>
    </source>
</evidence>
<feature type="compositionally biased region" description="Low complexity" evidence="1">
    <location>
        <begin position="133"/>
        <end position="144"/>
    </location>
</feature>
<gene>
    <name evidence="3" type="ORF">PMIN01_12768</name>
</gene>
<comment type="caution">
    <text evidence="3">The sequence shown here is derived from an EMBL/GenBank/DDBJ whole genome shotgun (WGS) entry which is preliminary data.</text>
</comment>
<feature type="compositionally biased region" description="Polar residues" evidence="1">
    <location>
        <begin position="89"/>
        <end position="99"/>
    </location>
</feature>
<keyword evidence="2" id="KW-0472">Membrane</keyword>
<keyword evidence="4" id="KW-1185">Reference proteome</keyword>
<dbReference type="AlphaFoldDB" id="A0A9P6G5H6"/>